<organism evidence="1 2">
    <name type="scientific">Phytophthora megakarya</name>
    <dbReference type="NCBI Taxonomy" id="4795"/>
    <lineage>
        <taxon>Eukaryota</taxon>
        <taxon>Sar</taxon>
        <taxon>Stramenopiles</taxon>
        <taxon>Oomycota</taxon>
        <taxon>Peronosporomycetes</taxon>
        <taxon>Peronosporales</taxon>
        <taxon>Peronosporaceae</taxon>
        <taxon>Phytophthora</taxon>
    </lineage>
</organism>
<keyword evidence="2" id="KW-1185">Reference proteome</keyword>
<accession>A0A225W8Y6</accession>
<evidence type="ECO:0008006" key="3">
    <source>
        <dbReference type="Google" id="ProtNLM"/>
    </source>
</evidence>
<name>A0A225W8Y6_9STRA</name>
<dbReference type="AlphaFoldDB" id="A0A225W8Y6"/>
<gene>
    <name evidence="1" type="ORF">PHMEG_00012978</name>
</gene>
<reference evidence="2" key="1">
    <citation type="submission" date="2017-03" db="EMBL/GenBank/DDBJ databases">
        <title>Phytopthora megakarya and P. palmivora, two closely related causual agents of cacao black pod achieved similar genome size and gene model numbers by different mechanisms.</title>
        <authorList>
            <person name="Ali S."/>
            <person name="Shao J."/>
            <person name="Larry D.J."/>
            <person name="Kronmiller B."/>
            <person name="Shen D."/>
            <person name="Strem M.D."/>
            <person name="Melnick R.L."/>
            <person name="Guiltinan M.J."/>
            <person name="Tyler B.M."/>
            <person name="Meinhardt L.W."/>
            <person name="Bailey B.A."/>
        </authorList>
    </citation>
    <scope>NUCLEOTIDE SEQUENCE [LARGE SCALE GENOMIC DNA]</scope>
    <source>
        <strain evidence="2">zdho120</strain>
    </source>
</reference>
<protein>
    <recommendedName>
        <fullName evidence="3">DDE Tnp4 domain-containing protein</fullName>
    </recommendedName>
</protein>
<dbReference type="STRING" id="4795.A0A225W8Y6"/>
<comment type="caution">
    <text evidence="1">The sequence shown here is derived from an EMBL/GenBank/DDBJ whole genome shotgun (WGS) entry which is preliminary data.</text>
</comment>
<dbReference type="OrthoDB" id="2966465at2759"/>
<evidence type="ECO:0000313" key="2">
    <source>
        <dbReference type="Proteomes" id="UP000198211"/>
    </source>
</evidence>
<proteinExistence type="predicted"/>
<dbReference type="EMBL" id="NBNE01001524">
    <property type="protein sequence ID" value="OWZ13658.1"/>
    <property type="molecule type" value="Genomic_DNA"/>
</dbReference>
<dbReference type="Proteomes" id="UP000198211">
    <property type="component" value="Unassembled WGS sequence"/>
</dbReference>
<sequence length="198" mass="22981">MLELATNSPLSYRERLLVPDFRLDVSLRWIDMVEMFGRAPSTLYHIFYFVVKHLNKTFADLLYFDAERVTKNFIDETVRPICRPRIGQQTVYNGHKRNYAFKFQTVVASDGDPAYGCTNVAMTKVRVSVEWSYGEITRCFSYLDFKRQQRATTTSVATLYKIGALFSNCITIVGFKIHQLQILQRPPPTFDEYFASTP</sequence>
<evidence type="ECO:0000313" key="1">
    <source>
        <dbReference type="EMBL" id="OWZ13658.1"/>
    </source>
</evidence>